<organism evidence="3 4">
    <name type="scientific">Arthrobacter stackebrandtii</name>
    <dbReference type="NCBI Taxonomy" id="272161"/>
    <lineage>
        <taxon>Bacteria</taxon>
        <taxon>Bacillati</taxon>
        <taxon>Actinomycetota</taxon>
        <taxon>Actinomycetes</taxon>
        <taxon>Micrococcales</taxon>
        <taxon>Micrococcaceae</taxon>
        <taxon>Arthrobacter</taxon>
    </lineage>
</organism>
<accession>A0ABS4YU65</accession>
<evidence type="ECO:0008006" key="5">
    <source>
        <dbReference type="Google" id="ProtNLM"/>
    </source>
</evidence>
<evidence type="ECO:0000313" key="4">
    <source>
        <dbReference type="Proteomes" id="UP000711614"/>
    </source>
</evidence>
<feature type="transmembrane region" description="Helical" evidence="2">
    <location>
        <begin position="217"/>
        <end position="250"/>
    </location>
</feature>
<feature type="transmembrane region" description="Helical" evidence="2">
    <location>
        <begin position="185"/>
        <end position="205"/>
    </location>
</feature>
<feature type="compositionally biased region" description="Low complexity" evidence="1">
    <location>
        <begin position="63"/>
        <end position="78"/>
    </location>
</feature>
<feature type="compositionally biased region" description="Low complexity" evidence="1">
    <location>
        <begin position="85"/>
        <end position="110"/>
    </location>
</feature>
<comment type="caution">
    <text evidence="3">The sequence shown here is derived from an EMBL/GenBank/DDBJ whole genome shotgun (WGS) entry which is preliminary data.</text>
</comment>
<sequence>MSTPNETPLPEQGAGQPATPPPPGFGSQPDPSVPGGQPAPPPGYQQPAPQAGYQQPVPPPYQGQPYPGQPYQQPGYQQQPPPPYQGQQPPSYPGQPGYQQQPPYQQQPAGDFSVGMPKDMPKSFQDVMPAGGLGGLFRTDGLPQLLKVSYFLWLATAALWLFFTFFGFIGSLFMLGSRYWRGDAVMGIITSIIAAALIAAVVVCAMKLKEGKQWARMALSAIVLIGFVLMALGSNGGSLLGVAAAVLMWLPESTAWLNARAKGQA</sequence>
<proteinExistence type="predicted"/>
<evidence type="ECO:0000256" key="2">
    <source>
        <dbReference type="SAM" id="Phobius"/>
    </source>
</evidence>
<feature type="region of interest" description="Disordered" evidence="1">
    <location>
        <begin position="1"/>
        <end position="118"/>
    </location>
</feature>
<keyword evidence="2" id="KW-0472">Membrane</keyword>
<keyword evidence="2" id="KW-1133">Transmembrane helix</keyword>
<dbReference type="EMBL" id="JAGIOI010000001">
    <property type="protein sequence ID" value="MBP2412338.1"/>
    <property type="molecule type" value="Genomic_DNA"/>
</dbReference>
<reference evidence="3 4" key="1">
    <citation type="submission" date="2021-03" db="EMBL/GenBank/DDBJ databases">
        <title>Sequencing the genomes of 1000 actinobacteria strains.</title>
        <authorList>
            <person name="Klenk H.-P."/>
        </authorList>
    </citation>
    <scope>NUCLEOTIDE SEQUENCE [LARGE SCALE GENOMIC DNA]</scope>
    <source>
        <strain evidence="3 4">DSM 16005</strain>
    </source>
</reference>
<gene>
    <name evidence="3" type="ORF">JOF48_001137</name>
</gene>
<name>A0ABS4YU65_9MICC</name>
<feature type="compositionally biased region" description="Low complexity" evidence="1">
    <location>
        <begin position="45"/>
        <end position="55"/>
    </location>
</feature>
<keyword evidence="2" id="KW-0812">Transmembrane</keyword>
<dbReference type="RefSeq" id="WP_209678272.1">
    <property type="nucleotide sequence ID" value="NZ_JAGIOI010000001.1"/>
</dbReference>
<protein>
    <recommendedName>
        <fullName evidence="5">Integral membrane protein</fullName>
    </recommendedName>
</protein>
<evidence type="ECO:0000256" key="1">
    <source>
        <dbReference type="SAM" id="MobiDB-lite"/>
    </source>
</evidence>
<feature type="transmembrane region" description="Helical" evidence="2">
    <location>
        <begin position="150"/>
        <end position="173"/>
    </location>
</feature>
<keyword evidence="4" id="KW-1185">Reference proteome</keyword>
<feature type="compositionally biased region" description="Low complexity" evidence="1">
    <location>
        <begin position="25"/>
        <end position="36"/>
    </location>
</feature>
<evidence type="ECO:0000313" key="3">
    <source>
        <dbReference type="EMBL" id="MBP2412338.1"/>
    </source>
</evidence>
<dbReference type="Proteomes" id="UP000711614">
    <property type="component" value="Unassembled WGS sequence"/>
</dbReference>